<dbReference type="InterPro" id="IPR050595">
    <property type="entry name" value="Bact_response_regulator"/>
</dbReference>
<evidence type="ECO:0000313" key="6">
    <source>
        <dbReference type="Proteomes" id="UP000253426"/>
    </source>
</evidence>
<feature type="domain" description="Response regulatory" evidence="4">
    <location>
        <begin position="56"/>
        <end position="170"/>
    </location>
</feature>
<organism evidence="5 6">
    <name type="scientific">Roseimicrobium gellanilyticum</name>
    <dbReference type="NCBI Taxonomy" id="748857"/>
    <lineage>
        <taxon>Bacteria</taxon>
        <taxon>Pseudomonadati</taxon>
        <taxon>Verrucomicrobiota</taxon>
        <taxon>Verrucomicrobiia</taxon>
        <taxon>Verrucomicrobiales</taxon>
        <taxon>Verrucomicrobiaceae</taxon>
        <taxon>Roseimicrobium</taxon>
    </lineage>
</organism>
<feature type="region of interest" description="Disordered" evidence="3">
    <location>
        <begin position="1"/>
        <end position="35"/>
    </location>
</feature>
<dbReference type="Gene3D" id="3.40.50.2300">
    <property type="match status" value="1"/>
</dbReference>
<dbReference type="SUPFAM" id="SSF52172">
    <property type="entry name" value="CheY-like"/>
    <property type="match status" value="1"/>
</dbReference>
<dbReference type="PROSITE" id="PS50110">
    <property type="entry name" value="RESPONSE_REGULATORY"/>
    <property type="match status" value="1"/>
</dbReference>
<proteinExistence type="predicted"/>
<comment type="caution">
    <text evidence="5">The sequence shown here is derived from an EMBL/GenBank/DDBJ whole genome shotgun (WGS) entry which is preliminary data.</text>
</comment>
<keyword evidence="1 2" id="KW-0597">Phosphoprotein</keyword>
<reference evidence="5 6" key="1">
    <citation type="submission" date="2018-06" db="EMBL/GenBank/DDBJ databases">
        <title>Genomic Encyclopedia of Type Strains, Phase IV (KMG-IV): sequencing the most valuable type-strain genomes for metagenomic binning, comparative biology and taxonomic classification.</title>
        <authorList>
            <person name="Goeker M."/>
        </authorList>
    </citation>
    <scope>NUCLEOTIDE SEQUENCE [LARGE SCALE GENOMIC DNA]</scope>
    <source>
        <strain evidence="5 6">DSM 25532</strain>
    </source>
</reference>
<accession>A0A366H7N9</accession>
<dbReference type="Pfam" id="PF00072">
    <property type="entry name" value="Response_reg"/>
    <property type="match status" value="1"/>
</dbReference>
<gene>
    <name evidence="5" type="ORF">DES53_11263</name>
</gene>
<dbReference type="SMART" id="SM00448">
    <property type="entry name" value="REC"/>
    <property type="match status" value="1"/>
</dbReference>
<protein>
    <submittedName>
        <fullName evidence="5">Response regulator receiver domain-containing protein</fullName>
    </submittedName>
</protein>
<dbReference type="GO" id="GO:0000160">
    <property type="term" value="P:phosphorelay signal transduction system"/>
    <property type="evidence" value="ECO:0007669"/>
    <property type="project" value="InterPro"/>
</dbReference>
<evidence type="ECO:0000256" key="2">
    <source>
        <dbReference type="PROSITE-ProRule" id="PRU00169"/>
    </source>
</evidence>
<dbReference type="InterPro" id="IPR011006">
    <property type="entry name" value="CheY-like_superfamily"/>
</dbReference>
<keyword evidence="6" id="KW-1185">Reference proteome</keyword>
<dbReference type="Proteomes" id="UP000253426">
    <property type="component" value="Unassembled WGS sequence"/>
</dbReference>
<evidence type="ECO:0000256" key="3">
    <source>
        <dbReference type="SAM" id="MobiDB-lite"/>
    </source>
</evidence>
<evidence type="ECO:0000256" key="1">
    <source>
        <dbReference type="ARBA" id="ARBA00022553"/>
    </source>
</evidence>
<feature type="modified residue" description="4-aspartylphosphate" evidence="2">
    <location>
        <position position="105"/>
    </location>
</feature>
<dbReference type="EMBL" id="QNRR01000012">
    <property type="protein sequence ID" value="RBP38065.1"/>
    <property type="molecule type" value="Genomic_DNA"/>
</dbReference>
<dbReference type="PANTHER" id="PTHR44591:SF25">
    <property type="entry name" value="CHEMOTAXIS TWO-COMPONENT RESPONSE REGULATOR"/>
    <property type="match status" value="1"/>
</dbReference>
<dbReference type="OrthoDB" id="9782655at2"/>
<dbReference type="AlphaFoldDB" id="A0A366H7N9"/>
<evidence type="ECO:0000259" key="4">
    <source>
        <dbReference type="PROSITE" id="PS50110"/>
    </source>
</evidence>
<sequence>MKLSTEDGFLAPAKGAKQSLASPYGHVRPRSDGPESRVIEEYEASDRQAMLAPPIQIYIVDDEPSVRAAYARLVRSAKMEPRTFCTVEEFLSTNVSDDHACIISDIKMPGSSGLALPGLLEKAGRHVPVIFTTAHDTPETRETAQRAGAAGFFRKPVDGQALLDAIEWALSKPPNHSVAH</sequence>
<evidence type="ECO:0000313" key="5">
    <source>
        <dbReference type="EMBL" id="RBP38065.1"/>
    </source>
</evidence>
<name>A0A366H7N9_9BACT</name>
<dbReference type="PANTHER" id="PTHR44591">
    <property type="entry name" value="STRESS RESPONSE REGULATOR PROTEIN 1"/>
    <property type="match status" value="1"/>
</dbReference>
<dbReference type="InterPro" id="IPR001789">
    <property type="entry name" value="Sig_transdc_resp-reg_receiver"/>
</dbReference>